<gene>
    <name evidence="1" type="ORF">RFI_04927</name>
</gene>
<reference evidence="1 2" key="1">
    <citation type="journal article" date="2013" name="Curr. Biol.">
        <title>The Genome of the Foraminiferan Reticulomyxa filosa.</title>
        <authorList>
            <person name="Glockner G."/>
            <person name="Hulsmann N."/>
            <person name="Schleicher M."/>
            <person name="Noegel A.A."/>
            <person name="Eichinger L."/>
            <person name="Gallinger C."/>
            <person name="Pawlowski J."/>
            <person name="Sierra R."/>
            <person name="Euteneuer U."/>
            <person name="Pillet L."/>
            <person name="Moustafa A."/>
            <person name="Platzer M."/>
            <person name="Groth M."/>
            <person name="Szafranski K."/>
            <person name="Schliwa M."/>
        </authorList>
    </citation>
    <scope>NUCLEOTIDE SEQUENCE [LARGE SCALE GENOMIC DNA]</scope>
</reference>
<dbReference type="Pfam" id="PF00023">
    <property type="entry name" value="Ank"/>
    <property type="match status" value="1"/>
</dbReference>
<organism evidence="1 2">
    <name type="scientific">Reticulomyxa filosa</name>
    <dbReference type="NCBI Taxonomy" id="46433"/>
    <lineage>
        <taxon>Eukaryota</taxon>
        <taxon>Sar</taxon>
        <taxon>Rhizaria</taxon>
        <taxon>Retaria</taxon>
        <taxon>Foraminifera</taxon>
        <taxon>Monothalamids</taxon>
        <taxon>Reticulomyxidae</taxon>
        <taxon>Reticulomyxa</taxon>
    </lineage>
</organism>
<dbReference type="EMBL" id="ASPP01004408">
    <property type="protein sequence ID" value="ETO32191.1"/>
    <property type="molecule type" value="Genomic_DNA"/>
</dbReference>
<accession>X6P1S6</accession>
<dbReference type="AlphaFoldDB" id="X6P1S6"/>
<protein>
    <recommendedName>
        <fullName evidence="3">Ankyrin repeat protein</fullName>
    </recommendedName>
</protein>
<keyword evidence="2" id="KW-1185">Reference proteome</keyword>
<evidence type="ECO:0000313" key="1">
    <source>
        <dbReference type="EMBL" id="ETO32191.1"/>
    </source>
</evidence>
<proteinExistence type="predicted"/>
<feature type="non-terminal residue" evidence="1">
    <location>
        <position position="277"/>
    </location>
</feature>
<evidence type="ECO:0008006" key="3">
    <source>
        <dbReference type="Google" id="ProtNLM"/>
    </source>
</evidence>
<evidence type="ECO:0000313" key="2">
    <source>
        <dbReference type="Proteomes" id="UP000023152"/>
    </source>
</evidence>
<dbReference type="InterPro" id="IPR002110">
    <property type="entry name" value="Ankyrin_rpt"/>
</dbReference>
<name>X6P1S6_RETFI</name>
<sequence>MQDKKRAAFENQSLSEILQKVSPEKADGFVQQLNKLLEEQASQRILCVIGTPFFLNLQTLKIFNLQKKKKKQQQQQQNVCLTSPIKTQICPSKPGYFFFFFYFFYKKKKGKGVGNVKKNKQKKKVCPEDRWTALHACLYKYNQYPPEDTLRIVQLLLDHNADVNQACPEGAVAINVLDKKPLPNGQQNGPENPNREKKTVSFQNKMVLDVAIDFLQAYKWAGCRPSVLQNWKPLIELLDGTSVTQKAKMSNDFDAHFTVPRPKVQEVDGGYCAKFQR</sequence>
<comment type="caution">
    <text evidence="1">The sequence shown here is derived from an EMBL/GenBank/DDBJ whole genome shotgun (WGS) entry which is preliminary data.</text>
</comment>
<dbReference type="Proteomes" id="UP000023152">
    <property type="component" value="Unassembled WGS sequence"/>
</dbReference>